<dbReference type="Pfam" id="PF00005">
    <property type="entry name" value="ABC_tran"/>
    <property type="match status" value="1"/>
</dbReference>
<dbReference type="InterPro" id="IPR003593">
    <property type="entry name" value="AAA+_ATPase"/>
</dbReference>
<feature type="domain" description="ABC transporter" evidence="4">
    <location>
        <begin position="6"/>
        <end position="237"/>
    </location>
</feature>
<reference evidence="5 6" key="1">
    <citation type="submission" date="2016-09" db="EMBL/GenBank/DDBJ databases">
        <title>Draft genome sequence for the type strain of Desulfuribacillus alkaliarsenatis AHT28, an obligately anaerobic, sulfidogenic bacterium isolated from Russian soda lake sediments.</title>
        <authorList>
            <person name="Abin C.A."/>
            <person name="Hollibaugh J.T."/>
        </authorList>
    </citation>
    <scope>NUCLEOTIDE SEQUENCE [LARGE SCALE GENOMIC DNA]</scope>
    <source>
        <strain evidence="5 6">AHT28</strain>
    </source>
</reference>
<dbReference type="OrthoDB" id="9802264at2"/>
<dbReference type="AlphaFoldDB" id="A0A1E5G0H3"/>
<dbReference type="InterPro" id="IPR003439">
    <property type="entry name" value="ABC_transporter-like_ATP-bd"/>
</dbReference>
<keyword evidence="1" id="KW-0813">Transport</keyword>
<comment type="caution">
    <text evidence="5">The sequence shown here is derived from an EMBL/GenBank/DDBJ whole genome shotgun (WGS) entry which is preliminary data.</text>
</comment>
<sequence length="257" mass="28882">MDTTKIQLQNITHVYVNSTEANTAIENINLDVKTGEFVSIVGPSGCGKSTILSCIAGLLKPTCGKILIDNIAITKPSSKVGYMLQSDYLFDWRTIFKNACIGLEVMKQLTKETEEYALHLLKEMGLAKYKDHYPSQLSGGMRQRAALVRTLAAKPDVLLLDEPFSALDYQNKLKLEDLVSMTLKKHNKTAILVTHDIAEAIAMSDRIIIMDNYPGKIKETVIIPDEIRNTVPFSAREVEGFYDIFHKIWKELDVDEQ</sequence>
<dbReference type="InterPro" id="IPR027417">
    <property type="entry name" value="P-loop_NTPase"/>
</dbReference>
<evidence type="ECO:0000313" key="6">
    <source>
        <dbReference type="Proteomes" id="UP000094296"/>
    </source>
</evidence>
<dbReference type="Gene3D" id="3.40.50.300">
    <property type="entry name" value="P-loop containing nucleotide triphosphate hydrolases"/>
    <property type="match status" value="1"/>
</dbReference>
<evidence type="ECO:0000256" key="2">
    <source>
        <dbReference type="ARBA" id="ARBA00022741"/>
    </source>
</evidence>
<dbReference type="PANTHER" id="PTHR42788">
    <property type="entry name" value="TAURINE IMPORT ATP-BINDING PROTEIN-RELATED"/>
    <property type="match status" value="1"/>
</dbReference>
<proteinExistence type="predicted"/>
<organism evidence="5 6">
    <name type="scientific">Desulfuribacillus alkaliarsenatis</name>
    <dbReference type="NCBI Taxonomy" id="766136"/>
    <lineage>
        <taxon>Bacteria</taxon>
        <taxon>Bacillati</taxon>
        <taxon>Bacillota</taxon>
        <taxon>Desulfuribacillia</taxon>
        <taxon>Desulfuribacillales</taxon>
        <taxon>Desulfuribacillaceae</taxon>
        <taxon>Desulfuribacillus</taxon>
    </lineage>
</organism>
<dbReference type="GO" id="GO:0005524">
    <property type="term" value="F:ATP binding"/>
    <property type="evidence" value="ECO:0007669"/>
    <property type="project" value="UniProtKB-KW"/>
</dbReference>
<keyword evidence="2" id="KW-0547">Nucleotide-binding</keyword>
<dbReference type="CDD" id="cd03293">
    <property type="entry name" value="ABC_NrtD_SsuB_transporters"/>
    <property type="match status" value="1"/>
</dbReference>
<dbReference type="SMART" id="SM00382">
    <property type="entry name" value="AAA"/>
    <property type="match status" value="1"/>
</dbReference>
<dbReference type="PROSITE" id="PS50893">
    <property type="entry name" value="ABC_TRANSPORTER_2"/>
    <property type="match status" value="1"/>
</dbReference>
<dbReference type="InterPro" id="IPR050166">
    <property type="entry name" value="ABC_transporter_ATP-bind"/>
</dbReference>
<evidence type="ECO:0000313" key="5">
    <source>
        <dbReference type="EMBL" id="OEF95957.1"/>
    </source>
</evidence>
<dbReference type="SUPFAM" id="SSF52540">
    <property type="entry name" value="P-loop containing nucleoside triphosphate hydrolases"/>
    <property type="match status" value="1"/>
</dbReference>
<evidence type="ECO:0000256" key="1">
    <source>
        <dbReference type="ARBA" id="ARBA00022448"/>
    </source>
</evidence>
<gene>
    <name evidence="5" type="ORF">BHF68_10605</name>
</gene>
<evidence type="ECO:0000259" key="4">
    <source>
        <dbReference type="PROSITE" id="PS50893"/>
    </source>
</evidence>
<name>A0A1E5G0H3_9FIRM</name>
<dbReference type="PROSITE" id="PS00211">
    <property type="entry name" value="ABC_TRANSPORTER_1"/>
    <property type="match status" value="1"/>
</dbReference>
<evidence type="ECO:0000256" key="3">
    <source>
        <dbReference type="ARBA" id="ARBA00022840"/>
    </source>
</evidence>
<accession>A0A1E5G0H3</accession>
<keyword evidence="6" id="KW-1185">Reference proteome</keyword>
<dbReference type="Proteomes" id="UP000094296">
    <property type="component" value="Unassembled WGS sequence"/>
</dbReference>
<dbReference type="STRING" id="766136.BHF68_10605"/>
<dbReference type="InterPro" id="IPR017871">
    <property type="entry name" value="ABC_transporter-like_CS"/>
</dbReference>
<keyword evidence="3 5" id="KW-0067">ATP-binding</keyword>
<protein>
    <submittedName>
        <fullName evidence="5">Spermidine/putrescine ABC transporter ATP-binding protein</fullName>
    </submittedName>
</protein>
<dbReference type="PANTHER" id="PTHR42788:SF21">
    <property type="entry name" value="ABC TRANSPORTER ATP-BINDING PROTEIN"/>
    <property type="match status" value="1"/>
</dbReference>
<dbReference type="EMBL" id="MIJE01000034">
    <property type="protein sequence ID" value="OEF95957.1"/>
    <property type="molecule type" value="Genomic_DNA"/>
</dbReference>
<dbReference type="GO" id="GO:0016887">
    <property type="term" value="F:ATP hydrolysis activity"/>
    <property type="evidence" value="ECO:0007669"/>
    <property type="project" value="InterPro"/>
</dbReference>